<evidence type="ECO:0000313" key="2">
    <source>
        <dbReference type="Proteomes" id="UP001055811"/>
    </source>
</evidence>
<sequence>MDSTLRFRTEMDESSLLDNLDITYKIEVRVTDFVALPVSSEGILTSSPILHQEERLAEDVVVVVEKKLQMKRMKRTESKCECLV</sequence>
<protein>
    <submittedName>
        <fullName evidence="1">Uncharacterized protein</fullName>
    </submittedName>
</protein>
<keyword evidence="2" id="KW-1185">Reference proteome</keyword>
<dbReference type="Proteomes" id="UP001055811">
    <property type="component" value="Linkage Group LG09"/>
</dbReference>
<name>A0ACB8YUN3_CICIN</name>
<accession>A0ACB8YUN3</accession>
<comment type="caution">
    <text evidence="1">The sequence shown here is derived from an EMBL/GenBank/DDBJ whole genome shotgun (WGS) entry which is preliminary data.</text>
</comment>
<proteinExistence type="predicted"/>
<dbReference type="EMBL" id="CM042017">
    <property type="protein sequence ID" value="KAI3688826.1"/>
    <property type="molecule type" value="Genomic_DNA"/>
</dbReference>
<gene>
    <name evidence="1" type="ORF">L2E82_46686</name>
</gene>
<reference evidence="1 2" key="2">
    <citation type="journal article" date="2022" name="Mol. Ecol. Resour.">
        <title>The genomes of chicory, endive, great burdock and yacon provide insights into Asteraceae paleo-polyploidization history and plant inulin production.</title>
        <authorList>
            <person name="Fan W."/>
            <person name="Wang S."/>
            <person name="Wang H."/>
            <person name="Wang A."/>
            <person name="Jiang F."/>
            <person name="Liu H."/>
            <person name="Zhao H."/>
            <person name="Xu D."/>
            <person name="Zhang Y."/>
        </authorList>
    </citation>
    <scope>NUCLEOTIDE SEQUENCE [LARGE SCALE GENOMIC DNA]</scope>
    <source>
        <strain evidence="2">cv. Punajuju</strain>
        <tissue evidence="1">Leaves</tissue>
    </source>
</reference>
<evidence type="ECO:0000313" key="1">
    <source>
        <dbReference type="EMBL" id="KAI3688826.1"/>
    </source>
</evidence>
<reference evidence="2" key="1">
    <citation type="journal article" date="2022" name="Mol. Ecol. Resour.">
        <title>The genomes of chicory, endive, great burdock and yacon provide insights into Asteraceae palaeo-polyploidization history and plant inulin production.</title>
        <authorList>
            <person name="Fan W."/>
            <person name="Wang S."/>
            <person name="Wang H."/>
            <person name="Wang A."/>
            <person name="Jiang F."/>
            <person name="Liu H."/>
            <person name="Zhao H."/>
            <person name="Xu D."/>
            <person name="Zhang Y."/>
        </authorList>
    </citation>
    <scope>NUCLEOTIDE SEQUENCE [LARGE SCALE GENOMIC DNA]</scope>
    <source>
        <strain evidence="2">cv. Punajuju</strain>
    </source>
</reference>
<organism evidence="1 2">
    <name type="scientific">Cichorium intybus</name>
    <name type="common">Chicory</name>
    <dbReference type="NCBI Taxonomy" id="13427"/>
    <lineage>
        <taxon>Eukaryota</taxon>
        <taxon>Viridiplantae</taxon>
        <taxon>Streptophyta</taxon>
        <taxon>Embryophyta</taxon>
        <taxon>Tracheophyta</taxon>
        <taxon>Spermatophyta</taxon>
        <taxon>Magnoliopsida</taxon>
        <taxon>eudicotyledons</taxon>
        <taxon>Gunneridae</taxon>
        <taxon>Pentapetalae</taxon>
        <taxon>asterids</taxon>
        <taxon>campanulids</taxon>
        <taxon>Asterales</taxon>
        <taxon>Asteraceae</taxon>
        <taxon>Cichorioideae</taxon>
        <taxon>Cichorieae</taxon>
        <taxon>Cichoriinae</taxon>
        <taxon>Cichorium</taxon>
    </lineage>
</organism>